<dbReference type="OrthoDB" id="5782930at2759"/>
<gene>
    <name evidence="1" type="ORF">CGOC_LOCUS6513</name>
</gene>
<protein>
    <submittedName>
        <fullName evidence="1">Uncharacterized protein</fullName>
    </submittedName>
</protein>
<evidence type="ECO:0000313" key="2">
    <source>
        <dbReference type="Proteomes" id="UP000271889"/>
    </source>
</evidence>
<sequence length="137" mass="15272">MLFSYVIHSRCDTKCQFLGIALLDAAGEVKGIAGACPTLHNSKLIKIAPVFASNQEDASYLIKCITNMYHEPDNKFVLHVSTETAGDWILKKCRDAKIPLAFVGTAANATYNGIMYKDPCNTERMFLPMNCPIYFDR</sequence>
<accession>A0A3P6TTQ6</accession>
<dbReference type="AlphaFoldDB" id="A0A3P6TTQ6"/>
<organism evidence="1 2">
    <name type="scientific">Cylicostephanus goldi</name>
    <name type="common">Nematode worm</name>
    <dbReference type="NCBI Taxonomy" id="71465"/>
    <lineage>
        <taxon>Eukaryota</taxon>
        <taxon>Metazoa</taxon>
        <taxon>Ecdysozoa</taxon>
        <taxon>Nematoda</taxon>
        <taxon>Chromadorea</taxon>
        <taxon>Rhabditida</taxon>
        <taxon>Rhabditina</taxon>
        <taxon>Rhabditomorpha</taxon>
        <taxon>Strongyloidea</taxon>
        <taxon>Strongylidae</taxon>
        <taxon>Cylicostephanus</taxon>
    </lineage>
</organism>
<name>A0A3P6TTQ6_CYLGO</name>
<reference evidence="1 2" key="1">
    <citation type="submission" date="2018-11" db="EMBL/GenBank/DDBJ databases">
        <authorList>
            <consortium name="Pathogen Informatics"/>
        </authorList>
    </citation>
    <scope>NUCLEOTIDE SEQUENCE [LARGE SCALE GENOMIC DNA]</scope>
</reference>
<dbReference type="EMBL" id="UYRV01021378">
    <property type="protein sequence ID" value="VDK69384.1"/>
    <property type="molecule type" value="Genomic_DNA"/>
</dbReference>
<proteinExistence type="predicted"/>
<keyword evidence="2" id="KW-1185">Reference proteome</keyword>
<evidence type="ECO:0000313" key="1">
    <source>
        <dbReference type="EMBL" id="VDK69384.1"/>
    </source>
</evidence>
<dbReference type="Proteomes" id="UP000271889">
    <property type="component" value="Unassembled WGS sequence"/>
</dbReference>